<evidence type="ECO:0008006" key="4">
    <source>
        <dbReference type="Google" id="ProtNLM"/>
    </source>
</evidence>
<organism evidence="2 3">
    <name type="scientific">Nonlabens ulvanivorans</name>
    <name type="common">Persicivirga ulvanivorans</name>
    <dbReference type="NCBI Taxonomy" id="906888"/>
    <lineage>
        <taxon>Bacteria</taxon>
        <taxon>Pseudomonadati</taxon>
        <taxon>Bacteroidota</taxon>
        <taxon>Flavobacteriia</taxon>
        <taxon>Flavobacteriales</taxon>
        <taxon>Flavobacteriaceae</taxon>
        <taxon>Nonlabens</taxon>
    </lineage>
</organism>
<comment type="caution">
    <text evidence="2">The sequence shown here is derived from an EMBL/GenBank/DDBJ whole genome shotgun (WGS) entry which is preliminary data.</text>
</comment>
<evidence type="ECO:0000313" key="2">
    <source>
        <dbReference type="EMBL" id="GAK75756.1"/>
    </source>
</evidence>
<sequence length="186" mass="19482">MKKLFIILISVVALTSCETEALDPGLNPVAGGTGGGNVDTALLVGNWLYTDVETNTTTTTTVSGTPVSITGSVEYVSSNAIMTFNADGTYAITGDLEFEVINQGVSQGNQTNTFNDLGTYTVTGDILRFNSASPNNVTPFDDTTTLTITTLNTTDLSIDINGLSTQTTGGASIEILIDGFADFERQ</sequence>
<evidence type="ECO:0000256" key="1">
    <source>
        <dbReference type="SAM" id="SignalP"/>
    </source>
</evidence>
<gene>
    <name evidence="2" type="ORF">JCM19296_1348</name>
</gene>
<dbReference type="PROSITE" id="PS51257">
    <property type="entry name" value="PROKAR_LIPOPROTEIN"/>
    <property type="match status" value="1"/>
</dbReference>
<dbReference type="Proteomes" id="UP000028980">
    <property type="component" value="Unassembled WGS sequence"/>
</dbReference>
<accession>A0A081DA10</accession>
<evidence type="ECO:0000313" key="3">
    <source>
        <dbReference type="Proteomes" id="UP000028980"/>
    </source>
</evidence>
<keyword evidence="1" id="KW-0732">Signal</keyword>
<name>A0A081DA10_NONUL</name>
<reference evidence="2 3" key="1">
    <citation type="journal article" date="2014" name="Genome Announc.">
        <title>Draft Genome Sequences of Marine Flavobacterium Nonlabens Strains NR17, NR24, NR27, NR32, NR33, and Ara13.</title>
        <authorList>
            <person name="Nakanishi M."/>
            <person name="Meirelles P."/>
            <person name="Suzuki R."/>
            <person name="Takatani N."/>
            <person name="Mino S."/>
            <person name="Suda W."/>
            <person name="Oshima K."/>
            <person name="Hattori M."/>
            <person name="Ohkuma M."/>
            <person name="Hosokawa M."/>
            <person name="Miyashita K."/>
            <person name="Thompson F.L."/>
            <person name="Niwa A."/>
            <person name="Sawabe T."/>
            <person name="Sawabe T."/>
        </authorList>
    </citation>
    <scope>NUCLEOTIDE SEQUENCE [LARGE SCALE GENOMIC DNA]</scope>
    <source>
        <strain evidence="3">JCM19296</strain>
    </source>
</reference>
<dbReference type="AlphaFoldDB" id="A0A081DA10"/>
<proteinExistence type="predicted"/>
<dbReference type="EMBL" id="BBLG01000002">
    <property type="protein sequence ID" value="GAK75756.1"/>
    <property type="molecule type" value="Genomic_DNA"/>
</dbReference>
<feature type="signal peptide" evidence="1">
    <location>
        <begin position="1"/>
        <end position="21"/>
    </location>
</feature>
<feature type="chain" id="PRO_5001756641" description="Lipocalin-like domain-containing protein" evidence="1">
    <location>
        <begin position="22"/>
        <end position="186"/>
    </location>
</feature>
<protein>
    <recommendedName>
        <fullName evidence="4">Lipocalin-like domain-containing protein</fullName>
    </recommendedName>
</protein>